<dbReference type="EMBL" id="KZ678137">
    <property type="protein sequence ID" value="PSN65559.1"/>
    <property type="molecule type" value="Genomic_DNA"/>
</dbReference>
<sequence>MLAWTAMTGPPSSAAGSQAPRGRRSHGRHLRPVSNHNPCAALRSACSPALACSRLAGTVGAIGWVATAEREGKRAAQTAVHPSTPPRELR</sequence>
<feature type="region of interest" description="Disordered" evidence="1">
    <location>
        <begin position="70"/>
        <end position="90"/>
    </location>
</feature>
<evidence type="ECO:0000313" key="3">
    <source>
        <dbReference type="Proteomes" id="UP000240883"/>
    </source>
</evidence>
<dbReference type="AlphaFoldDB" id="A0A2T2NJM7"/>
<accession>A0A2T2NJM7</accession>
<proteinExistence type="predicted"/>
<reference evidence="2 3" key="1">
    <citation type="journal article" date="2018" name="Front. Microbiol.">
        <title>Genome-Wide Analysis of Corynespora cassiicola Leaf Fall Disease Putative Effectors.</title>
        <authorList>
            <person name="Lopez D."/>
            <person name="Ribeiro S."/>
            <person name="Label P."/>
            <person name="Fumanal B."/>
            <person name="Venisse J.S."/>
            <person name="Kohler A."/>
            <person name="de Oliveira R.R."/>
            <person name="Labutti K."/>
            <person name="Lipzen A."/>
            <person name="Lail K."/>
            <person name="Bauer D."/>
            <person name="Ohm R.A."/>
            <person name="Barry K.W."/>
            <person name="Spatafora J."/>
            <person name="Grigoriev I.V."/>
            <person name="Martin F.M."/>
            <person name="Pujade-Renaud V."/>
        </authorList>
    </citation>
    <scope>NUCLEOTIDE SEQUENCE [LARGE SCALE GENOMIC DNA]</scope>
    <source>
        <strain evidence="2 3">Philippines</strain>
    </source>
</reference>
<keyword evidence="3" id="KW-1185">Reference proteome</keyword>
<name>A0A2T2NJM7_CORCC</name>
<dbReference type="Proteomes" id="UP000240883">
    <property type="component" value="Unassembled WGS sequence"/>
</dbReference>
<evidence type="ECO:0000313" key="2">
    <source>
        <dbReference type="EMBL" id="PSN65559.1"/>
    </source>
</evidence>
<feature type="compositionally biased region" description="Basic residues" evidence="1">
    <location>
        <begin position="21"/>
        <end position="31"/>
    </location>
</feature>
<evidence type="ECO:0000256" key="1">
    <source>
        <dbReference type="SAM" id="MobiDB-lite"/>
    </source>
</evidence>
<feature type="region of interest" description="Disordered" evidence="1">
    <location>
        <begin position="1"/>
        <end position="36"/>
    </location>
</feature>
<gene>
    <name evidence="2" type="ORF">BS50DRAFT_61385</name>
</gene>
<protein>
    <submittedName>
        <fullName evidence="2">Uncharacterized protein</fullName>
    </submittedName>
</protein>
<organism evidence="2 3">
    <name type="scientific">Corynespora cassiicola Philippines</name>
    <dbReference type="NCBI Taxonomy" id="1448308"/>
    <lineage>
        <taxon>Eukaryota</taxon>
        <taxon>Fungi</taxon>
        <taxon>Dikarya</taxon>
        <taxon>Ascomycota</taxon>
        <taxon>Pezizomycotina</taxon>
        <taxon>Dothideomycetes</taxon>
        <taxon>Pleosporomycetidae</taxon>
        <taxon>Pleosporales</taxon>
        <taxon>Corynesporascaceae</taxon>
        <taxon>Corynespora</taxon>
    </lineage>
</organism>